<keyword evidence="1" id="KW-0812">Transmembrane</keyword>
<accession>A0A099D473</accession>
<dbReference type="eggNOG" id="ENOG5034AQS">
    <property type="taxonomic scope" value="Bacteria"/>
</dbReference>
<evidence type="ECO:0000313" key="4">
    <source>
        <dbReference type="Proteomes" id="UP000029737"/>
    </source>
</evidence>
<evidence type="ECO:0000256" key="1">
    <source>
        <dbReference type="SAM" id="Phobius"/>
    </source>
</evidence>
<gene>
    <name evidence="2" type="ORF">CDG81_15255</name>
    <name evidence="3" type="ORF">IL38_14500</name>
</gene>
<dbReference type="HOGENOM" id="CLU_111106_0_0_11"/>
<evidence type="ECO:0000313" key="2">
    <source>
        <dbReference type="EMBL" id="ASU79417.1"/>
    </source>
</evidence>
<dbReference type="Proteomes" id="UP000215043">
    <property type="component" value="Chromosome"/>
</dbReference>
<dbReference type="RefSeq" id="WP_043574509.1">
    <property type="nucleotide sequence ID" value="NZ_CP022752.1"/>
</dbReference>
<dbReference type="AlphaFoldDB" id="A0A099D473"/>
<protein>
    <recommendedName>
        <fullName evidence="6">TPM domain-containing protein</fullName>
    </recommendedName>
</protein>
<dbReference type="Proteomes" id="UP000029737">
    <property type="component" value="Unassembled WGS sequence"/>
</dbReference>
<dbReference type="EMBL" id="CP022752">
    <property type="protein sequence ID" value="ASU79417.1"/>
    <property type="molecule type" value="Genomic_DNA"/>
</dbReference>
<feature type="transmembrane region" description="Helical" evidence="1">
    <location>
        <begin position="51"/>
        <end position="68"/>
    </location>
</feature>
<name>A0A099D473_9ACTN</name>
<dbReference type="EMBL" id="JPMV01000025">
    <property type="protein sequence ID" value="KGI80968.1"/>
    <property type="molecule type" value="Genomic_DNA"/>
</dbReference>
<keyword evidence="1" id="KW-0472">Membrane</keyword>
<feature type="transmembrane region" description="Helical" evidence="1">
    <location>
        <begin position="24"/>
        <end position="45"/>
    </location>
</feature>
<reference evidence="3 4" key="1">
    <citation type="journal article" date="2014" name="PLoS ONE">
        <title>Identification and Characterization of a New Erythromycin Biosynthetic Gene Cluster in Actinopolyspora erythraea YIM90600, a Novel Erythronolide-Producing Halophilic Actinomycete Isolated from Salt Field.</title>
        <authorList>
            <person name="Chen D."/>
            <person name="Feng J."/>
            <person name="Huang L."/>
            <person name="Zhang Q."/>
            <person name="Wu J."/>
            <person name="Zhu X."/>
            <person name="Duan Y."/>
            <person name="Xu Z."/>
        </authorList>
    </citation>
    <scope>NUCLEOTIDE SEQUENCE [LARGE SCALE GENOMIC DNA]</scope>
    <source>
        <strain evidence="3 4">YIM90600</strain>
    </source>
</reference>
<reference evidence="2 5" key="2">
    <citation type="submission" date="2017-08" db="EMBL/GenBank/DDBJ databases">
        <title>The complete genome sequence of moderately halophilic actinomycete Actinopolyspora erythraea YIM 90600, the producer of novel erythromycin, novel actinopolysporins A-C and tubercidin.</title>
        <authorList>
            <person name="Yin M."/>
            <person name="Tang S."/>
        </authorList>
    </citation>
    <scope>NUCLEOTIDE SEQUENCE [LARGE SCALE GENOMIC DNA]</scope>
    <source>
        <strain evidence="2 5">YIM 90600</strain>
    </source>
</reference>
<dbReference type="OrthoDB" id="4545264at2"/>
<evidence type="ECO:0008006" key="6">
    <source>
        <dbReference type="Google" id="ProtNLM"/>
    </source>
</evidence>
<evidence type="ECO:0000313" key="3">
    <source>
        <dbReference type="EMBL" id="KGI80968.1"/>
    </source>
</evidence>
<sequence>MSEQQSEEAVPLDLLDRRVVRRRAISVAIAAVVVGAAIGGIAGLFAGTAGFFVPMTVLALPLLLMAFGEARKTYWLRGSEVAARAFGTRRVDLSRATALDVLITDIRGTRTISLVVTGPPRHRTLNVALAMYAGTGGKELGIYPLRRLADTLAGTGDTRALVLSELIVAQLKAEARGDAAADRPLYRLASAVPGGGVARRVSNTDVAKFVAMLD</sequence>
<keyword evidence="1" id="KW-1133">Transmembrane helix</keyword>
<evidence type="ECO:0000313" key="5">
    <source>
        <dbReference type="Proteomes" id="UP000215043"/>
    </source>
</evidence>
<proteinExistence type="predicted"/>
<organism evidence="2 5">
    <name type="scientific">Actinopolyspora erythraea</name>
    <dbReference type="NCBI Taxonomy" id="414996"/>
    <lineage>
        <taxon>Bacteria</taxon>
        <taxon>Bacillati</taxon>
        <taxon>Actinomycetota</taxon>
        <taxon>Actinomycetes</taxon>
        <taxon>Actinopolysporales</taxon>
        <taxon>Actinopolysporaceae</taxon>
        <taxon>Actinopolyspora</taxon>
    </lineage>
</organism>
<dbReference type="KEGG" id="aey:CDG81_15255"/>
<keyword evidence="4" id="KW-1185">Reference proteome</keyword>